<dbReference type="Proteomes" id="UP000677016">
    <property type="component" value="Unassembled WGS sequence"/>
</dbReference>
<dbReference type="Gene3D" id="3.40.50.150">
    <property type="entry name" value="Vaccinia Virus protein VP39"/>
    <property type="match status" value="1"/>
</dbReference>
<evidence type="ECO:0000313" key="12">
    <source>
        <dbReference type="EMBL" id="MBR7744883.1"/>
    </source>
</evidence>
<dbReference type="GO" id="GO:0032259">
    <property type="term" value="P:methylation"/>
    <property type="evidence" value="ECO:0007669"/>
    <property type="project" value="UniProtKB-KW"/>
</dbReference>
<comment type="similarity">
    <text evidence="2">Belongs to the methyltransferase superfamily. L-isoaspartyl/D-aspartyl protein methyltransferase family.</text>
</comment>
<dbReference type="PANTHER" id="PTHR11579:SF0">
    <property type="entry name" value="PROTEIN-L-ISOASPARTATE(D-ASPARTATE) O-METHYLTRANSFERASE"/>
    <property type="match status" value="1"/>
</dbReference>
<evidence type="ECO:0000313" key="13">
    <source>
        <dbReference type="Proteomes" id="UP000677016"/>
    </source>
</evidence>
<keyword evidence="5" id="KW-0963">Cytoplasm</keyword>
<keyword evidence="7" id="KW-0808">Transferase</keyword>
<evidence type="ECO:0000256" key="9">
    <source>
        <dbReference type="ARBA" id="ARBA00030757"/>
    </source>
</evidence>
<evidence type="ECO:0000256" key="7">
    <source>
        <dbReference type="ARBA" id="ARBA00022679"/>
    </source>
</evidence>
<dbReference type="GO" id="GO:0004719">
    <property type="term" value="F:protein-L-isoaspartate (D-aspartate) O-methyltransferase activity"/>
    <property type="evidence" value="ECO:0007669"/>
    <property type="project" value="UniProtKB-EC"/>
</dbReference>
<keyword evidence="6 12" id="KW-0489">Methyltransferase</keyword>
<evidence type="ECO:0000256" key="4">
    <source>
        <dbReference type="ARBA" id="ARBA00013346"/>
    </source>
</evidence>
<organism evidence="12 13">
    <name type="scientific">Phycicoccus avicenniae</name>
    <dbReference type="NCBI Taxonomy" id="2828860"/>
    <lineage>
        <taxon>Bacteria</taxon>
        <taxon>Bacillati</taxon>
        <taxon>Actinomycetota</taxon>
        <taxon>Actinomycetes</taxon>
        <taxon>Micrococcales</taxon>
        <taxon>Intrasporangiaceae</taxon>
        <taxon>Phycicoccus</taxon>
    </lineage>
</organism>
<dbReference type="PANTHER" id="PTHR11579">
    <property type="entry name" value="PROTEIN-L-ISOASPARTATE O-METHYLTRANSFERASE"/>
    <property type="match status" value="1"/>
</dbReference>
<proteinExistence type="inferred from homology"/>
<gene>
    <name evidence="12" type="ORF">KC207_16435</name>
</gene>
<comment type="subcellular location">
    <subcellularLocation>
        <location evidence="1">Cytoplasm</location>
    </subcellularLocation>
</comment>
<reference evidence="12" key="1">
    <citation type="submission" date="2021-04" db="EMBL/GenBank/DDBJ databases">
        <title>Phycicoccus avicenniae sp. nov., a novel endophytic actinomycetes isolated from branch of Avicennia mariana.</title>
        <authorList>
            <person name="Tuo L."/>
        </authorList>
    </citation>
    <scope>NUCLEOTIDE SEQUENCE</scope>
    <source>
        <strain evidence="12">BSK3Z-2</strain>
    </source>
</reference>
<keyword evidence="8" id="KW-0949">S-adenosyl-L-methionine</keyword>
<dbReference type="EC" id="2.1.1.77" evidence="3"/>
<dbReference type="GO" id="GO:0005737">
    <property type="term" value="C:cytoplasm"/>
    <property type="evidence" value="ECO:0007669"/>
    <property type="project" value="UniProtKB-SubCell"/>
</dbReference>
<keyword evidence="13" id="KW-1185">Reference proteome</keyword>
<dbReference type="AlphaFoldDB" id="A0A941DA91"/>
<name>A0A941DA91_9MICO</name>
<accession>A0A941DA91</accession>
<evidence type="ECO:0000256" key="5">
    <source>
        <dbReference type="ARBA" id="ARBA00022490"/>
    </source>
</evidence>
<evidence type="ECO:0000256" key="2">
    <source>
        <dbReference type="ARBA" id="ARBA00005369"/>
    </source>
</evidence>
<evidence type="ECO:0000256" key="8">
    <source>
        <dbReference type="ARBA" id="ARBA00022691"/>
    </source>
</evidence>
<evidence type="ECO:0000256" key="3">
    <source>
        <dbReference type="ARBA" id="ARBA00011890"/>
    </source>
</evidence>
<evidence type="ECO:0000256" key="1">
    <source>
        <dbReference type="ARBA" id="ARBA00004496"/>
    </source>
</evidence>
<sequence>MAFAAQPREHFLPRAVVGDAGTDGPLAIGFGQTNSQPRTVRAMLELLDVRPGQRVLDVGAGSGWSTALLAELTGASGRIVGVELVPDLASRAAAAVGAAGVPWASVREADPHRLGAPDDGPFHRILVSAMSTEVPGELLDQLRPGGVLVAPVAGVMLRVVKGEDGDDAPTVTEHGAYRFVPLVTD</sequence>
<comment type="caution">
    <text evidence="12">The sequence shown here is derived from an EMBL/GenBank/DDBJ whole genome shotgun (WGS) entry which is preliminary data.</text>
</comment>
<dbReference type="Pfam" id="PF01135">
    <property type="entry name" value="PCMT"/>
    <property type="match status" value="1"/>
</dbReference>
<evidence type="ECO:0000256" key="11">
    <source>
        <dbReference type="ARBA" id="ARBA00031350"/>
    </source>
</evidence>
<dbReference type="EMBL" id="JAGSNF010000025">
    <property type="protein sequence ID" value="MBR7744883.1"/>
    <property type="molecule type" value="Genomic_DNA"/>
</dbReference>
<evidence type="ECO:0000256" key="6">
    <source>
        <dbReference type="ARBA" id="ARBA00022603"/>
    </source>
</evidence>
<dbReference type="SUPFAM" id="SSF53335">
    <property type="entry name" value="S-adenosyl-L-methionine-dependent methyltransferases"/>
    <property type="match status" value="1"/>
</dbReference>
<evidence type="ECO:0000256" key="10">
    <source>
        <dbReference type="ARBA" id="ARBA00031323"/>
    </source>
</evidence>
<dbReference type="CDD" id="cd02440">
    <property type="entry name" value="AdoMet_MTases"/>
    <property type="match status" value="1"/>
</dbReference>
<dbReference type="InterPro" id="IPR029063">
    <property type="entry name" value="SAM-dependent_MTases_sf"/>
</dbReference>
<dbReference type="InterPro" id="IPR000682">
    <property type="entry name" value="PCMT"/>
</dbReference>
<protein>
    <recommendedName>
        <fullName evidence="4">Protein-L-isoaspartate O-methyltransferase</fullName>
        <ecNumber evidence="3">2.1.1.77</ecNumber>
    </recommendedName>
    <alternativeName>
        <fullName evidence="11">L-isoaspartyl protein carboxyl methyltransferase</fullName>
    </alternativeName>
    <alternativeName>
        <fullName evidence="9">Protein L-isoaspartyl methyltransferase</fullName>
    </alternativeName>
    <alternativeName>
        <fullName evidence="10">Protein-beta-aspartate methyltransferase</fullName>
    </alternativeName>
</protein>